<sequence>MTGAYQDSLANVHNLFARCHEVILRNPDDDMVLPGSERVELGENLTFEIKMGATCEDVLSAMDFDVERMIRWLRDRHLAVETTLGESWLLGVLQSYPYLSR</sequence>
<reference evidence="2 3" key="1">
    <citation type="submission" date="2022-11" db="EMBL/GenBank/DDBJ databases">
        <title>Minimal conservation of predation-associated metabolite biosynthetic gene clusters underscores biosynthetic potential of Myxococcota including descriptions for ten novel species: Archangium lansinium sp. nov., Myxococcus landrumus sp. nov., Nannocystis bai.</title>
        <authorList>
            <person name="Ahearne A."/>
            <person name="Stevens C."/>
            <person name="Dowd S."/>
        </authorList>
    </citation>
    <scope>NUCLEOTIDE SEQUENCE [LARGE SCALE GENOMIC DNA]</scope>
    <source>
        <strain evidence="2 3">NCELM</strain>
    </source>
</reference>
<dbReference type="InterPro" id="IPR009006">
    <property type="entry name" value="Ala_racemase/Decarboxylase_C"/>
</dbReference>
<evidence type="ECO:0000313" key="1">
    <source>
        <dbReference type="EMBL" id="MDC0671514.1"/>
    </source>
</evidence>
<dbReference type="Proteomes" id="UP001217838">
    <property type="component" value="Unassembled WGS sequence"/>
</dbReference>
<proteinExistence type="predicted"/>
<keyword evidence="3" id="KW-1185">Reference proteome</keyword>
<dbReference type="Gene3D" id="2.40.37.10">
    <property type="entry name" value="Lyase, Ornithine Decarboxylase, Chain A, domain 1"/>
    <property type="match status" value="1"/>
</dbReference>
<accession>A0ABT5BI24</accession>
<dbReference type="RefSeq" id="WP_272001830.1">
    <property type="nucleotide sequence ID" value="NZ_JAQNDN010000015.1"/>
</dbReference>
<organism evidence="2 3">
    <name type="scientific">Nannocystis radixulma</name>
    <dbReference type="NCBI Taxonomy" id="2995305"/>
    <lineage>
        <taxon>Bacteria</taxon>
        <taxon>Pseudomonadati</taxon>
        <taxon>Myxococcota</taxon>
        <taxon>Polyangia</taxon>
        <taxon>Nannocystales</taxon>
        <taxon>Nannocystaceae</taxon>
        <taxon>Nannocystis</taxon>
    </lineage>
</organism>
<gene>
    <name evidence="1" type="ORF">POL58_27445</name>
    <name evidence="2" type="ORF">POL58_39055</name>
</gene>
<name>A0ABT5BI24_9BACT</name>
<protein>
    <submittedName>
        <fullName evidence="2">Uncharacterized protein</fullName>
    </submittedName>
</protein>
<dbReference type="EMBL" id="JAQNDN010000022">
    <property type="protein sequence ID" value="MDC0673809.1"/>
    <property type="molecule type" value="Genomic_DNA"/>
</dbReference>
<comment type="caution">
    <text evidence="2">The sequence shown here is derived from an EMBL/GenBank/DDBJ whole genome shotgun (WGS) entry which is preliminary data.</text>
</comment>
<evidence type="ECO:0000313" key="2">
    <source>
        <dbReference type="EMBL" id="MDC0673809.1"/>
    </source>
</evidence>
<dbReference type="EMBL" id="JAQNDN010000015">
    <property type="protein sequence ID" value="MDC0671514.1"/>
    <property type="molecule type" value="Genomic_DNA"/>
</dbReference>
<evidence type="ECO:0000313" key="3">
    <source>
        <dbReference type="Proteomes" id="UP001217838"/>
    </source>
</evidence>